<comment type="caution">
    <text evidence="3">The sequence shown here is derived from an EMBL/GenBank/DDBJ whole genome shotgun (WGS) entry which is preliminary data.</text>
</comment>
<dbReference type="InterPro" id="IPR045584">
    <property type="entry name" value="Pilin-like"/>
</dbReference>
<keyword evidence="1" id="KW-1133">Transmembrane helix</keyword>
<dbReference type="Proteomes" id="UP000231990">
    <property type="component" value="Unassembled WGS sequence"/>
</dbReference>
<dbReference type="EMBL" id="NPDY01000020">
    <property type="protein sequence ID" value="PJZ68526.1"/>
    <property type="molecule type" value="Genomic_DNA"/>
</dbReference>
<evidence type="ECO:0000313" key="2">
    <source>
        <dbReference type="EMBL" id="PJZ68526.1"/>
    </source>
</evidence>
<evidence type="ECO:0000256" key="1">
    <source>
        <dbReference type="SAM" id="Phobius"/>
    </source>
</evidence>
<keyword evidence="4" id="KW-1185">Reference proteome</keyword>
<dbReference type="PROSITE" id="PS00409">
    <property type="entry name" value="PROKAR_NTER_METHYL"/>
    <property type="match status" value="1"/>
</dbReference>
<organism evidence="3 5">
    <name type="scientific">Leptospira perolatii</name>
    <dbReference type="NCBI Taxonomy" id="2023191"/>
    <lineage>
        <taxon>Bacteria</taxon>
        <taxon>Pseudomonadati</taxon>
        <taxon>Spirochaetota</taxon>
        <taxon>Spirochaetia</taxon>
        <taxon>Leptospirales</taxon>
        <taxon>Leptospiraceae</taxon>
        <taxon>Leptospira</taxon>
    </lineage>
</organism>
<sequence>MIRRKSGRRAGFTLIELSVVIFMIGAIMLTVLPSVAKLFTPGAQEEALVLHDAVKFCYRRSMLNQKTIFLELNVDTEEYQILEIERDENGLHEKPIFETKELPSSSAIVDVMDARGYRYVKGKVRIPFSPTGVAEDFYIHLGPDPEIKRTLIVRRYGGKSEIKEGEETISDENLEWYKQSEFDGSPKL</sequence>
<evidence type="ECO:0000313" key="4">
    <source>
        <dbReference type="Proteomes" id="UP000231962"/>
    </source>
</evidence>
<gene>
    <name evidence="2" type="ORF">CH360_15630</name>
    <name evidence="3" type="ORF">CH373_17170</name>
</gene>
<evidence type="ECO:0000313" key="5">
    <source>
        <dbReference type="Proteomes" id="UP000231990"/>
    </source>
</evidence>
<name>A0A2M9ZIH2_9LEPT</name>
<feature type="transmembrane region" description="Helical" evidence="1">
    <location>
        <begin position="12"/>
        <end position="32"/>
    </location>
</feature>
<dbReference type="AlphaFoldDB" id="A0A2M9ZIH2"/>
<accession>A0A2M9ZIH2</accession>
<dbReference type="InterPro" id="IPR012902">
    <property type="entry name" value="N_methyl_site"/>
</dbReference>
<dbReference type="EMBL" id="NPDZ01000017">
    <property type="protein sequence ID" value="PJZ71856.1"/>
    <property type="molecule type" value="Genomic_DNA"/>
</dbReference>
<keyword evidence="1" id="KW-0812">Transmembrane</keyword>
<proteinExistence type="predicted"/>
<dbReference type="Proteomes" id="UP000231962">
    <property type="component" value="Unassembled WGS sequence"/>
</dbReference>
<evidence type="ECO:0000313" key="3">
    <source>
        <dbReference type="EMBL" id="PJZ71856.1"/>
    </source>
</evidence>
<dbReference type="RefSeq" id="WP_100714992.1">
    <property type="nucleotide sequence ID" value="NZ_NPDY01000020.1"/>
</dbReference>
<dbReference type="SUPFAM" id="SSF54523">
    <property type="entry name" value="Pili subunits"/>
    <property type="match status" value="1"/>
</dbReference>
<dbReference type="NCBIfam" id="TIGR02532">
    <property type="entry name" value="IV_pilin_GFxxxE"/>
    <property type="match status" value="1"/>
</dbReference>
<protein>
    <submittedName>
        <fullName evidence="3">Prepilin-type cleavage/methylation domain-containing protein</fullName>
    </submittedName>
</protein>
<reference evidence="4 5" key="1">
    <citation type="submission" date="2017-07" db="EMBL/GenBank/DDBJ databases">
        <title>Leptospira spp. isolated from tropical soils.</title>
        <authorList>
            <person name="Thibeaux R."/>
            <person name="Iraola G."/>
            <person name="Ferres I."/>
            <person name="Bierque E."/>
            <person name="Girault D."/>
            <person name="Soupe-Gilbert M.-E."/>
            <person name="Picardeau M."/>
            <person name="Goarant C."/>
        </authorList>
    </citation>
    <scope>NUCLEOTIDE SEQUENCE [LARGE SCALE GENOMIC DNA]</scope>
    <source>
        <strain evidence="3 5">FH1-B-B1</strain>
        <strain evidence="2 4">FH1-B-C1</strain>
    </source>
</reference>
<dbReference type="OrthoDB" id="337172at2"/>
<keyword evidence="1" id="KW-0472">Membrane</keyword>